<dbReference type="PANTHER" id="PTHR10815:SF13">
    <property type="entry name" value="METHYLATED-DNA--PROTEIN-CYSTEINE METHYLTRANSFERASE"/>
    <property type="match status" value="1"/>
</dbReference>
<dbReference type="GO" id="GO:0006281">
    <property type="term" value="P:DNA repair"/>
    <property type="evidence" value="ECO:0007669"/>
    <property type="project" value="InterPro"/>
</dbReference>
<protein>
    <submittedName>
        <fullName evidence="4">Methylated-DNA--[protein]-cysteine S-methyltransferase</fullName>
    </submittedName>
</protein>
<evidence type="ECO:0000256" key="1">
    <source>
        <dbReference type="ARBA" id="ARBA00022763"/>
    </source>
</evidence>
<comment type="caution">
    <text evidence="4">The sequence shown here is derived from an EMBL/GenBank/DDBJ whole genome shotgun (WGS) entry which is preliminary data.</text>
</comment>
<evidence type="ECO:0000313" key="4">
    <source>
        <dbReference type="EMBL" id="HHQ16956.1"/>
    </source>
</evidence>
<dbReference type="SUPFAM" id="SSF46767">
    <property type="entry name" value="Methylated DNA-protein cysteine methyltransferase, C-terminal domain"/>
    <property type="match status" value="1"/>
</dbReference>
<dbReference type="GO" id="GO:0032259">
    <property type="term" value="P:methylation"/>
    <property type="evidence" value="ECO:0007669"/>
    <property type="project" value="UniProtKB-KW"/>
</dbReference>
<keyword evidence="1" id="KW-0227">DNA damage</keyword>
<feature type="domain" description="Methylated-DNA-[protein]-cysteine S-methyltransferase DNA binding" evidence="3">
    <location>
        <begin position="101"/>
        <end position="178"/>
    </location>
</feature>
<dbReference type="EMBL" id="DRWR01000143">
    <property type="protein sequence ID" value="HHQ16956.1"/>
    <property type="molecule type" value="Genomic_DNA"/>
</dbReference>
<feature type="transmembrane region" description="Helical" evidence="2">
    <location>
        <begin position="6"/>
        <end position="24"/>
    </location>
</feature>
<dbReference type="AlphaFoldDB" id="A0A7V6CEN1"/>
<evidence type="ECO:0000256" key="2">
    <source>
        <dbReference type="SAM" id="Phobius"/>
    </source>
</evidence>
<keyword evidence="2" id="KW-0472">Membrane</keyword>
<sequence>MSSKVHSPILTFFILIIIIIYMKIQEAVFSVFPFEFKLSWNERGELIKLQVKFSCDIKPKIITLSSPMVLDWIKNFYYAFLDYWNFKENYIKVPHRILATNFQAKVLKELQALKTGEILTYKEFSERIGCKKAYRAVGNILSKNPLPLVYPCHRIIGNKGLTGYSQGLLLKQFLIYRELNYKFLTSNVKKVTQCL</sequence>
<keyword evidence="4" id="KW-0489">Methyltransferase</keyword>
<dbReference type="InterPro" id="IPR014048">
    <property type="entry name" value="MethylDNA_cys_MeTrfase_DNA-bd"/>
</dbReference>
<keyword evidence="2" id="KW-1133">Transmembrane helix</keyword>
<keyword evidence="2" id="KW-0812">Transmembrane</keyword>
<dbReference type="NCBIfam" id="TIGR00589">
    <property type="entry name" value="ogt"/>
    <property type="match status" value="1"/>
</dbReference>
<dbReference type="Pfam" id="PF01035">
    <property type="entry name" value="DNA_binding_1"/>
    <property type="match status" value="1"/>
</dbReference>
<keyword evidence="4" id="KW-0808">Transferase</keyword>
<dbReference type="PANTHER" id="PTHR10815">
    <property type="entry name" value="METHYLATED-DNA--PROTEIN-CYSTEINE METHYLTRANSFERASE"/>
    <property type="match status" value="1"/>
</dbReference>
<evidence type="ECO:0000259" key="3">
    <source>
        <dbReference type="Pfam" id="PF01035"/>
    </source>
</evidence>
<name>A0A7V6CEN1_9BACT</name>
<organism evidence="4">
    <name type="scientific">Thermodesulfobacterium geofontis</name>
    <dbReference type="NCBI Taxonomy" id="1295609"/>
    <lineage>
        <taxon>Bacteria</taxon>
        <taxon>Pseudomonadati</taxon>
        <taxon>Thermodesulfobacteriota</taxon>
        <taxon>Thermodesulfobacteria</taxon>
        <taxon>Thermodesulfobacteriales</taxon>
        <taxon>Thermodesulfobacteriaceae</taxon>
        <taxon>Thermodesulfobacterium</taxon>
    </lineage>
</organism>
<dbReference type="Gene3D" id="1.10.10.10">
    <property type="entry name" value="Winged helix-like DNA-binding domain superfamily/Winged helix DNA-binding domain"/>
    <property type="match status" value="1"/>
</dbReference>
<accession>A0A7V6CEN1</accession>
<gene>
    <name evidence="4" type="ORF">ENM15_09135</name>
</gene>
<reference evidence="4" key="1">
    <citation type="journal article" date="2020" name="mSystems">
        <title>Genome- and Community-Level Interaction Insights into Carbon Utilization and Element Cycling Functions of Hydrothermarchaeota in Hydrothermal Sediment.</title>
        <authorList>
            <person name="Zhou Z."/>
            <person name="Liu Y."/>
            <person name="Xu W."/>
            <person name="Pan J."/>
            <person name="Luo Z.H."/>
            <person name="Li M."/>
        </authorList>
    </citation>
    <scope>NUCLEOTIDE SEQUENCE [LARGE SCALE GENOMIC DNA]</scope>
    <source>
        <strain evidence="4">SpSt-106</strain>
    </source>
</reference>
<dbReference type="CDD" id="cd06445">
    <property type="entry name" value="ATase"/>
    <property type="match status" value="1"/>
</dbReference>
<proteinExistence type="predicted"/>
<dbReference type="InterPro" id="IPR036217">
    <property type="entry name" value="MethylDNA_cys_MeTrfase_DNAb"/>
</dbReference>
<dbReference type="GO" id="GO:0008168">
    <property type="term" value="F:methyltransferase activity"/>
    <property type="evidence" value="ECO:0007669"/>
    <property type="project" value="UniProtKB-KW"/>
</dbReference>
<dbReference type="InterPro" id="IPR036388">
    <property type="entry name" value="WH-like_DNA-bd_sf"/>
</dbReference>